<dbReference type="Pfam" id="PF10977">
    <property type="entry name" value="DUF2797"/>
    <property type="match status" value="1"/>
</dbReference>
<dbReference type="EMBL" id="JARWAO010000006">
    <property type="protein sequence ID" value="MDR5896766.1"/>
    <property type="molecule type" value="Genomic_DNA"/>
</dbReference>
<evidence type="ECO:0000313" key="1">
    <source>
        <dbReference type="EMBL" id="MDR5896766.1"/>
    </source>
</evidence>
<proteinExistence type="predicted"/>
<dbReference type="Proteomes" id="UP001269375">
    <property type="component" value="Unassembled WGS sequence"/>
</dbReference>
<organism evidence="1 2">
    <name type="scientific">Larsenimonas suaedae</name>
    <dbReference type="NCBI Taxonomy" id="1851019"/>
    <lineage>
        <taxon>Bacteria</taxon>
        <taxon>Pseudomonadati</taxon>
        <taxon>Pseudomonadota</taxon>
        <taxon>Gammaproteobacteria</taxon>
        <taxon>Oceanospirillales</taxon>
        <taxon>Halomonadaceae</taxon>
        <taxon>Larsenimonas</taxon>
    </lineage>
</organism>
<evidence type="ECO:0000313" key="2">
    <source>
        <dbReference type="Proteomes" id="UP001269375"/>
    </source>
</evidence>
<comment type="caution">
    <text evidence="1">The sequence shown here is derived from an EMBL/GenBank/DDBJ whole genome shotgun (WGS) entry which is preliminary data.</text>
</comment>
<reference evidence="1 2" key="1">
    <citation type="submission" date="2023-04" db="EMBL/GenBank/DDBJ databases">
        <title>A long-awaited taxogenomic arrangement of the family Halomonadaceae.</title>
        <authorList>
            <person name="De La Haba R."/>
            <person name="Chuvochina M."/>
            <person name="Wittouck S."/>
            <person name="Arahal D.R."/>
            <person name="Sanchez-Porro C."/>
            <person name="Hugenholtz P."/>
            <person name="Ventosa A."/>
        </authorList>
    </citation>
    <scope>NUCLEOTIDE SEQUENCE [LARGE SCALE GENOMIC DNA]</scope>
    <source>
        <strain evidence="1 2">DSM 22428</strain>
    </source>
</reference>
<dbReference type="RefSeq" id="WP_251590252.1">
    <property type="nucleotide sequence ID" value="NZ_JAMLJI010000001.1"/>
</dbReference>
<sequence>MENPVAACGVLSKMPTAAATEPAHYTLRVGEQHLELDNALGARVRIEPTGRIFCLHCGRATKKSFAQGFCYPCFKGLARCDLCIVKPETCHYHLGTCREPEWGETHCFAPHVVYLANASGAKVGITKPSQIPTRWIDQGASQALIIARVATRQQAGFVEALLRERVSDRTNWQKMLKGAPAPVDLPALRDELFEQLAEKLEALKAFAGPEAITLVDEPVVTLSFPIERYPTKVTTWNLDKHAVVDGRLEGIKGQYLLLDSGVLNVRKFGGYEVNVRIEPEGTAVAETGDLFT</sequence>
<protein>
    <submittedName>
        <fullName evidence="1">DUF2797 domain-containing protein</fullName>
    </submittedName>
</protein>
<gene>
    <name evidence="1" type="ORF">QC825_11835</name>
</gene>
<keyword evidence="2" id="KW-1185">Reference proteome</keyword>
<dbReference type="InterPro" id="IPR021246">
    <property type="entry name" value="DUF2797"/>
</dbReference>
<accession>A0ABU1GYX5</accession>
<name>A0ABU1GYX5_9GAMM</name>